<organism evidence="1 2">
    <name type="scientific">Igneacidithiobacillus copahuensis</name>
    <dbReference type="NCBI Taxonomy" id="2724909"/>
    <lineage>
        <taxon>Bacteria</taxon>
        <taxon>Pseudomonadati</taxon>
        <taxon>Pseudomonadota</taxon>
        <taxon>Acidithiobacillia</taxon>
        <taxon>Acidithiobacillales</taxon>
        <taxon>Acidithiobacillaceae</taxon>
        <taxon>Igneacidithiobacillus</taxon>
    </lineage>
</organism>
<dbReference type="Proteomes" id="UP001197378">
    <property type="component" value="Unassembled WGS sequence"/>
</dbReference>
<protein>
    <submittedName>
        <fullName evidence="1">AlpA family phage regulatory protein</fullName>
    </submittedName>
</protein>
<dbReference type="Pfam" id="PF05930">
    <property type="entry name" value="Phage_AlpA"/>
    <property type="match status" value="1"/>
</dbReference>
<name>A0AAE2YRB0_9PROT</name>
<evidence type="ECO:0000313" key="2">
    <source>
        <dbReference type="Proteomes" id="UP001197378"/>
    </source>
</evidence>
<reference evidence="1" key="1">
    <citation type="journal article" date="2021" name="ISME J.">
        <title>Genomic evolution of the class Acidithiobacillia: deep-branching Proteobacteria living in extreme acidic conditions.</title>
        <authorList>
            <person name="Moya-Beltran A."/>
            <person name="Beard S."/>
            <person name="Rojas-Villalobos C."/>
            <person name="Issotta F."/>
            <person name="Gallardo Y."/>
            <person name="Ulloa R."/>
            <person name="Giaveno A."/>
            <person name="Degli Esposti M."/>
            <person name="Johnson D.B."/>
            <person name="Quatrini R."/>
        </authorList>
    </citation>
    <scope>NUCLEOTIDE SEQUENCE</scope>
    <source>
        <strain evidence="1">VAN18-1</strain>
    </source>
</reference>
<dbReference type="InterPro" id="IPR010260">
    <property type="entry name" value="AlpA"/>
</dbReference>
<dbReference type="AlphaFoldDB" id="A0AAE2YRB0"/>
<keyword evidence="2" id="KW-1185">Reference proteome</keyword>
<gene>
    <name evidence="1" type="ORF">HFQ13_12055</name>
</gene>
<comment type="caution">
    <text evidence="1">The sequence shown here is derived from an EMBL/GenBank/DDBJ whole genome shotgun (WGS) entry which is preliminary data.</text>
</comment>
<accession>A0AAE2YRB0</accession>
<dbReference type="Gene3D" id="1.10.238.160">
    <property type="match status" value="1"/>
</dbReference>
<dbReference type="EMBL" id="JAAXYO010000180">
    <property type="protein sequence ID" value="MBU2788924.1"/>
    <property type="molecule type" value="Genomic_DNA"/>
</dbReference>
<evidence type="ECO:0000313" key="1">
    <source>
        <dbReference type="EMBL" id="MBU2788924.1"/>
    </source>
</evidence>
<proteinExistence type="predicted"/>
<sequence length="60" mass="6891">MTPLTLQGVIAATTLSRSTIYQLCKEGRFPKPRRLLGSRTIWLESEVQDWLREKLGETSK</sequence>